<feature type="domain" description="Co-chaperone DjlA N-terminal" evidence="1">
    <location>
        <begin position="131"/>
        <end position="223"/>
    </location>
</feature>
<dbReference type="Pfam" id="PF05099">
    <property type="entry name" value="TerB"/>
    <property type="match status" value="1"/>
</dbReference>
<comment type="caution">
    <text evidence="2">The sequence shown here is derived from an EMBL/GenBank/DDBJ whole genome shotgun (WGS) entry which is preliminary data.</text>
</comment>
<evidence type="ECO:0000259" key="1">
    <source>
        <dbReference type="Pfam" id="PF05099"/>
    </source>
</evidence>
<name>A0A927EVF0_9ACTN</name>
<dbReference type="InterPro" id="IPR007791">
    <property type="entry name" value="DjlA_N"/>
</dbReference>
<dbReference type="SUPFAM" id="SSF158682">
    <property type="entry name" value="TerB-like"/>
    <property type="match status" value="1"/>
</dbReference>
<protein>
    <submittedName>
        <fullName evidence="2">TerB family tellurite resistance protein</fullName>
    </submittedName>
</protein>
<dbReference type="EMBL" id="JACXYU010000001">
    <property type="protein sequence ID" value="MBD3930669.1"/>
    <property type="molecule type" value="Genomic_DNA"/>
</dbReference>
<organism evidence="2 3">
    <name type="scientific">Streptomyces chumphonensis</name>
    <dbReference type="NCBI Taxonomy" id="1214925"/>
    <lineage>
        <taxon>Bacteria</taxon>
        <taxon>Bacillati</taxon>
        <taxon>Actinomycetota</taxon>
        <taxon>Actinomycetes</taxon>
        <taxon>Kitasatosporales</taxon>
        <taxon>Streptomycetaceae</taxon>
        <taxon>Streptomyces</taxon>
    </lineage>
</organism>
<evidence type="ECO:0000313" key="2">
    <source>
        <dbReference type="EMBL" id="MBD3930669.1"/>
    </source>
</evidence>
<dbReference type="InterPro" id="IPR029024">
    <property type="entry name" value="TerB-like"/>
</dbReference>
<dbReference type="Proteomes" id="UP000632289">
    <property type="component" value="Unassembled WGS sequence"/>
</dbReference>
<accession>A0A927EVF0</accession>
<sequence length="232" mass="24031">MAGRHRGALPADGWGRVGTGLRTGVRTAWTTVADGEFFCAACGGDRNYERRTGRRRLELLGVPLLRGNATEPVLACTSCGEHFGPEALTRPTTTRLAALLRDGVQGVALAALAMGGTDHPAARRAAVTSVHAAGYPDCTEEQLLAQCAALRSDTSAGACVGVEIELHATLGPLVPHLAEPGRVGLLLQGARIALADGPYSPGERAVLTALGSALEFTPEQTQALLVAAPEPR</sequence>
<gene>
    <name evidence="2" type="ORF">IF129_03680</name>
</gene>
<proteinExistence type="predicted"/>
<keyword evidence="3" id="KW-1185">Reference proteome</keyword>
<reference evidence="2" key="1">
    <citation type="submission" date="2020-09" db="EMBL/GenBank/DDBJ databases">
        <title>Secondary metabolite and genome analysis of marine Streptomyces chumphonensis KK1-2T.</title>
        <authorList>
            <person name="Phongsopitanun W."/>
            <person name="Kanchanasin P."/>
            <person name="Pittayakhajonwut P."/>
            <person name="Suwanborirux K."/>
            <person name="Tanasupawat S."/>
        </authorList>
    </citation>
    <scope>NUCLEOTIDE SEQUENCE</scope>
    <source>
        <strain evidence="2">KK1-2</strain>
    </source>
</reference>
<dbReference type="AlphaFoldDB" id="A0A927EVF0"/>
<evidence type="ECO:0000313" key="3">
    <source>
        <dbReference type="Proteomes" id="UP000632289"/>
    </source>
</evidence>